<dbReference type="EMBL" id="BAABFR010000099">
    <property type="protein sequence ID" value="GAA4402556.1"/>
    <property type="molecule type" value="Genomic_DNA"/>
</dbReference>
<organism evidence="2 3">
    <name type="scientific">Tsukamurella soli</name>
    <dbReference type="NCBI Taxonomy" id="644556"/>
    <lineage>
        <taxon>Bacteria</taxon>
        <taxon>Bacillati</taxon>
        <taxon>Actinomycetota</taxon>
        <taxon>Actinomycetes</taxon>
        <taxon>Mycobacteriales</taxon>
        <taxon>Tsukamurellaceae</taxon>
        <taxon>Tsukamurella</taxon>
    </lineage>
</organism>
<reference evidence="3" key="1">
    <citation type="journal article" date="2019" name="Int. J. Syst. Evol. Microbiol.">
        <title>The Global Catalogue of Microorganisms (GCM) 10K type strain sequencing project: providing services to taxonomists for standard genome sequencing and annotation.</title>
        <authorList>
            <consortium name="The Broad Institute Genomics Platform"/>
            <consortium name="The Broad Institute Genome Sequencing Center for Infectious Disease"/>
            <person name="Wu L."/>
            <person name="Ma J."/>
        </authorList>
    </citation>
    <scope>NUCLEOTIDE SEQUENCE [LARGE SCALE GENOMIC DNA]</scope>
    <source>
        <strain evidence="3">JCM 17688</strain>
    </source>
</reference>
<feature type="compositionally biased region" description="Basic and acidic residues" evidence="1">
    <location>
        <begin position="98"/>
        <end position="135"/>
    </location>
</feature>
<gene>
    <name evidence="2" type="ORF">GCM10023147_43310</name>
</gene>
<accession>A0ABP8K8Y3</accession>
<evidence type="ECO:0000256" key="1">
    <source>
        <dbReference type="SAM" id="MobiDB-lite"/>
    </source>
</evidence>
<feature type="region of interest" description="Disordered" evidence="1">
    <location>
        <begin position="98"/>
        <end position="166"/>
    </location>
</feature>
<evidence type="ECO:0000313" key="3">
    <source>
        <dbReference type="Proteomes" id="UP001500635"/>
    </source>
</evidence>
<evidence type="ECO:0000313" key="2">
    <source>
        <dbReference type="EMBL" id="GAA4402556.1"/>
    </source>
</evidence>
<proteinExistence type="predicted"/>
<name>A0ABP8K8Y3_9ACTN</name>
<sequence>MWKDLHAQGILPRNVVMLVELLRKPSDALDVKLDDLLSEVEVQQLVDADADADADAVHTWAVGAEPQPRRNVEHGKLRELFVHLALLGFRRGELARAAVERRRPRRCGSDSDGARGSRGHARGDHRPGRREEARQHTHARPPAAPAAGPPGAAYAHAPRESPADAAASRLTRRSLCCRCGARLVRAATSPAHTSPTASLRLQHVV</sequence>
<comment type="caution">
    <text evidence="2">The sequence shown here is derived from an EMBL/GenBank/DDBJ whole genome shotgun (WGS) entry which is preliminary data.</text>
</comment>
<dbReference type="Proteomes" id="UP001500635">
    <property type="component" value="Unassembled WGS sequence"/>
</dbReference>
<protein>
    <submittedName>
        <fullName evidence="2">Uncharacterized protein</fullName>
    </submittedName>
</protein>
<keyword evidence="3" id="KW-1185">Reference proteome</keyword>